<dbReference type="Gene3D" id="2.60.40.10">
    <property type="entry name" value="Immunoglobulins"/>
    <property type="match status" value="1"/>
</dbReference>
<gene>
    <name evidence="1" type="ORF">OBRU01_22931</name>
</gene>
<dbReference type="STRING" id="104452.A0A0L7KPS8"/>
<dbReference type="AlphaFoldDB" id="A0A0L7KPS8"/>
<feature type="non-terminal residue" evidence="1">
    <location>
        <position position="1"/>
    </location>
</feature>
<organism evidence="1 2">
    <name type="scientific">Operophtera brumata</name>
    <name type="common">Winter moth</name>
    <name type="synonym">Phalaena brumata</name>
    <dbReference type="NCBI Taxonomy" id="104452"/>
    <lineage>
        <taxon>Eukaryota</taxon>
        <taxon>Metazoa</taxon>
        <taxon>Ecdysozoa</taxon>
        <taxon>Arthropoda</taxon>
        <taxon>Hexapoda</taxon>
        <taxon>Insecta</taxon>
        <taxon>Pterygota</taxon>
        <taxon>Neoptera</taxon>
        <taxon>Endopterygota</taxon>
        <taxon>Lepidoptera</taxon>
        <taxon>Glossata</taxon>
        <taxon>Ditrysia</taxon>
        <taxon>Geometroidea</taxon>
        <taxon>Geometridae</taxon>
        <taxon>Larentiinae</taxon>
        <taxon>Operophtera</taxon>
    </lineage>
</organism>
<dbReference type="PANTHER" id="PTHR11412:SF171">
    <property type="entry name" value="PREGNANCY ZONE PROTEIN-LIKE PROTEIN"/>
    <property type="match status" value="1"/>
</dbReference>
<dbReference type="Gene3D" id="2.60.40.1930">
    <property type="match status" value="1"/>
</dbReference>
<feature type="non-terminal residue" evidence="1">
    <location>
        <position position="624"/>
    </location>
</feature>
<evidence type="ECO:0000313" key="1">
    <source>
        <dbReference type="EMBL" id="KOB65313.1"/>
    </source>
</evidence>
<dbReference type="PANTHER" id="PTHR11412">
    <property type="entry name" value="MACROGLOBULIN / COMPLEMENT"/>
    <property type="match status" value="1"/>
</dbReference>
<reference evidence="1 2" key="1">
    <citation type="journal article" date="2015" name="Genome Biol. Evol.">
        <title>The genome of winter moth (Operophtera brumata) provides a genomic perspective on sexual dimorphism and phenology.</title>
        <authorList>
            <person name="Derks M.F."/>
            <person name="Smit S."/>
            <person name="Salis L."/>
            <person name="Schijlen E."/>
            <person name="Bossers A."/>
            <person name="Mateman C."/>
            <person name="Pijl A.S."/>
            <person name="de Ridder D."/>
            <person name="Groenen M.A."/>
            <person name="Visser M.E."/>
            <person name="Megens H.J."/>
        </authorList>
    </citation>
    <scope>NUCLEOTIDE SEQUENCE [LARGE SCALE GENOMIC DNA]</scope>
    <source>
        <strain evidence="1">WM2013NL</strain>
        <tissue evidence="1">Head and thorax</tissue>
    </source>
</reference>
<accession>A0A0L7KPS8</accession>
<proteinExistence type="predicted"/>
<dbReference type="Proteomes" id="UP000037510">
    <property type="component" value="Unassembled WGS sequence"/>
</dbReference>
<comment type="caution">
    <text evidence="1">The sequence shown here is derived from an EMBL/GenBank/DDBJ whole genome shotgun (WGS) entry which is preliminary data.</text>
</comment>
<protein>
    <submittedName>
        <fullName evidence="1">Alpha2 macroglobulin isoform 2</fullName>
    </submittedName>
</protein>
<keyword evidence="2" id="KW-1185">Reference proteome</keyword>
<evidence type="ECO:0000313" key="2">
    <source>
        <dbReference type="Proteomes" id="UP000037510"/>
    </source>
</evidence>
<dbReference type="InterPro" id="IPR050473">
    <property type="entry name" value="A2M/Complement_sys"/>
</dbReference>
<dbReference type="InterPro" id="IPR013783">
    <property type="entry name" value="Ig-like_fold"/>
</dbReference>
<sequence>TICTDQNHLFLAPGVLTAGGTNRVCVSRFYPEGPADLLISLLTKKGNTPVVERQLRKLPSEKKCTWERSITVRISSGRVVVVHSELARYRPGETLRARIFALRADLTPAHGTVSPPGAWEGTRVAQWTRVRSKMGLAQVQHEIDELAPPGRWTVRARLGDGSQGSASFWVAGSASPGVRTAVRLRRPRACLRHAAAARRVGLNGDQPPSVVVADFSFQEEGTRIWQNTTVVSQVVDKPVSLEFITKHRTVVTPALPYRLKVKATRWDDKPAAGERVRICRYPSFGEQAAETNIPTCNSGDTDTSGVARVMFAAEDDGTSLTLATRRSKVQAALGPLRADSRGSRTFVPLYLNLQNVTTPVIIRGGIIYRWGATTQCPISSSTNHVQTIERNSRCNEAMPLTDDKNRRFDKRNRPNNANSLEDVNASDALLDINLLRVMLPIKVTQQMCPDSHLIAYFYHNGEFVDLTWQSRHVLPGSSATLQITTPGPALCALTVLDSASKWTPVPTVKDVIISRLKQMMDAHRNLTEYDTAGDCFLNSPEMPSNSLELTAAWLASAGVRTVGDMPLRRQCSPAAMTEERAVPRSDFSEVFREFFIHADSSRRLRRGDTTIIRYRLFNYLYEPL</sequence>
<name>A0A0L7KPS8_OPEBR</name>
<dbReference type="EMBL" id="JTDY01007300">
    <property type="protein sequence ID" value="KOB65313.1"/>
    <property type="molecule type" value="Genomic_DNA"/>
</dbReference>